<dbReference type="AlphaFoldDB" id="A0A815XNU4"/>
<dbReference type="PANTHER" id="PTHR12274">
    <property type="entry name" value="GRANULIN"/>
    <property type="match status" value="1"/>
</dbReference>
<feature type="domain" description="Granulins" evidence="5">
    <location>
        <begin position="19"/>
        <end position="71"/>
    </location>
</feature>
<evidence type="ECO:0000256" key="1">
    <source>
        <dbReference type="ARBA" id="ARBA00004613"/>
    </source>
</evidence>
<dbReference type="PANTHER" id="PTHR12274:SF3">
    <property type="entry name" value="PROGRANULIN"/>
    <property type="match status" value="1"/>
</dbReference>
<evidence type="ECO:0000313" key="7">
    <source>
        <dbReference type="Proteomes" id="UP000663889"/>
    </source>
</evidence>
<comment type="subcellular location">
    <subcellularLocation>
        <location evidence="1">Secreted</location>
    </subcellularLocation>
</comment>
<dbReference type="EMBL" id="CAJNOU010011959">
    <property type="protein sequence ID" value="CAF1559844.1"/>
    <property type="molecule type" value="Genomic_DNA"/>
</dbReference>
<dbReference type="SUPFAM" id="SSF57277">
    <property type="entry name" value="Granulin repeat"/>
    <property type="match status" value="1"/>
</dbReference>
<dbReference type="InterPro" id="IPR039036">
    <property type="entry name" value="Granulin_fam"/>
</dbReference>
<feature type="non-terminal residue" evidence="6">
    <location>
        <position position="118"/>
    </location>
</feature>
<keyword evidence="3" id="KW-0964">Secreted</keyword>
<accession>A0A815XNU4</accession>
<dbReference type="InterPro" id="IPR000118">
    <property type="entry name" value="Granulin"/>
</dbReference>
<evidence type="ECO:0000256" key="2">
    <source>
        <dbReference type="ARBA" id="ARBA00010093"/>
    </source>
</evidence>
<proteinExistence type="inferred from homology"/>
<evidence type="ECO:0000256" key="3">
    <source>
        <dbReference type="ARBA" id="ARBA00022525"/>
    </source>
</evidence>
<reference evidence="6" key="1">
    <citation type="submission" date="2021-02" db="EMBL/GenBank/DDBJ databases">
        <authorList>
            <person name="Nowell W R."/>
        </authorList>
    </citation>
    <scope>NUCLEOTIDE SEQUENCE</scope>
</reference>
<sequence>MKLKLIERYSLSSILIIQCPDDKSFCPEETTCCQLNNNSYGCCPCNQASCCLDKIHCCQKGYSCDKSGSRCIRNENLFKKRKYIKSGKLIFLTKFQENLCSDRIRKCLLNSTYCPYLK</sequence>
<dbReference type="SMART" id="SM00277">
    <property type="entry name" value="GRAN"/>
    <property type="match status" value="1"/>
</dbReference>
<evidence type="ECO:0000313" key="6">
    <source>
        <dbReference type="EMBL" id="CAF1559844.1"/>
    </source>
</evidence>
<protein>
    <recommendedName>
        <fullName evidence="5">Granulins domain-containing protein</fullName>
    </recommendedName>
</protein>
<organism evidence="6 7">
    <name type="scientific">Rotaria sordida</name>
    <dbReference type="NCBI Taxonomy" id="392033"/>
    <lineage>
        <taxon>Eukaryota</taxon>
        <taxon>Metazoa</taxon>
        <taxon>Spiralia</taxon>
        <taxon>Gnathifera</taxon>
        <taxon>Rotifera</taxon>
        <taxon>Eurotatoria</taxon>
        <taxon>Bdelloidea</taxon>
        <taxon>Philodinida</taxon>
        <taxon>Philodinidae</taxon>
        <taxon>Rotaria</taxon>
    </lineage>
</organism>
<dbReference type="InterPro" id="IPR037277">
    <property type="entry name" value="Granulin_sf"/>
</dbReference>
<dbReference type="Proteomes" id="UP000663889">
    <property type="component" value="Unassembled WGS sequence"/>
</dbReference>
<keyword evidence="4" id="KW-1015">Disulfide bond</keyword>
<evidence type="ECO:0000259" key="5">
    <source>
        <dbReference type="SMART" id="SM00277"/>
    </source>
</evidence>
<dbReference type="Pfam" id="PF00396">
    <property type="entry name" value="Granulin"/>
    <property type="match status" value="1"/>
</dbReference>
<dbReference type="GO" id="GO:0005576">
    <property type="term" value="C:extracellular region"/>
    <property type="evidence" value="ECO:0007669"/>
    <property type="project" value="UniProtKB-SubCell"/>
</dbReference>
<comment type="caution">
    <text evidence="6">The sequence shown here is derived from an EMBL/GenBank/DDBJ whole genome shotgun (WGS) entry which is preliminary data.</text>
</comment>
<evidence type="ECO:0000256" key="4">
    <source>
        <dbReference type="ARBA" id="ARBA00023157"/>
    </source>
</evidence>
<name>A0A815XNU4_9BILA</name>
<dbReference type="Gene3D" id="2.10.25.160">
    <property type="entry name" value="Granulin"/>
    <property type="match status" value="1"/>
</dbReference>
<comment type="similarity">
    <text evidence="2">Belongs to the granulin family.</text>
</comment>
<gene>
    <name evidence="6" type="ORF">SEV965_LOCUS39098</name>
</gene>